<dbReference type="Proteomes" id="UP000093000">
    <property type="component" value="Unassembled WGS sequence"/>
</dbReference>
<dbReference type="PROSITE" id="PS50158">
    <property type="entry name" value="ZF_CCHC"/>
    <property type="match status" value="1"/>
</dbReference>
<keyword evidence="5" id="KW-1185">Reference proteome</keyword>
<dbReference type="InParanoid" id="A0A1C7MV39"/>
<evidence type="ECO:0000256" key="1">
    <source>
        <dbReference type="PROSITE-ProRule" id="PRU00047"/>
    </source>
</evidence>
<accession>A0A1C7MV39</accession>
<dbReference type="InterPro" id="IPR036875">
    <property type="entry name" value="Znf_CCHC_sf"/>
</dbReference>
<evidence type="ECO:0000256" key="2">
    <source>
        <dbReference type="SAM" id="MobiDB-lite"/>
    </source>
</evidence>
<keyword evidence="1" id="KW-0862">Zinc</keyword>
<feature type="compositionally biased region" description="Polar residues" evidence="2">
    <location>
        <begin position="161"/>
        <end position="185"/>
    </location>
</feature>
<evidence type="ECO:0000313" key="4">
    <source>
        <dbReference type="EMBL" id="OBZ80703.1"/>
    </source>
</evidence>
<feature type="non-terminal residue" evidence="4">
    <location>
        <position position="273"/>
    </location>
</feature>
<feature type="compositionally biased region" description="Polar residues" evidence="2">
    <location>
        <begin position="247"/>
        <end position="259"/>
    </location>
</feature>
<reference evidence="4 5" key="1">
    <citation type="submission" date="2016-03" db="EMBL/GenBank/DDBJ databases">
        <title>Choanephora cucurbitarum.</title>
        <authorList>
            <person name="Min B."/>
            <person name="Park H."/>
            <person name="Park J.-H."/>
            <person name="Shin H.-D."/>
            <person name="Choi I.-G."/>
        </authorList>
    </citation>
    <scope>NUCLEOTIDE SEQUENCE [LARGE SCALE GENOMIC DNA]</scope>
    <source>
        <strain evidence="4 5">KUS-F28377</strain>
    </source>
</reference>
<dbReference type="AlphaFoldDB" id="A0A1C7MV39"/>
<dbReference type="InterPro" id="IPR001878">
    <property type="entry name" value="Znf_CCHC"/>
</dbReference>
<gene>
    <name evidence="4" type="ORF">A0J61_11248</name>
</gene>
<evidence type="ECO:0000313" key="5">
    <source>
        <dbReference type="Proteomes" id="UP000093000"/>
    </source>
</evidence>
<keyword evidence="1" id="KW-0863">Zinc-finger</keyword>
<sequence length="273" mass="31072">MTDNNNAFLRFLPPIEIFNGDDDTKKAEEWISSIKRLKTLAAMNDSFESKFITKFMKNRVIEAWEKIKTVKQHEDQDCSEIVDTLNPLFKTVNLTNNESKISFFIASIKPTIAYELAREKFESKTYEEVTDKAMEIEKLQRKYNVHNSLTQIKLEKKVHFDNTNQGESNNTSGNNYQNGSVSSDGRISADSLSELIEAVNKLNINLVQHSRSNQPYRSSPVPERKPLMCWNCNQPGHPSRLCPSAPGQGNQNNTSSRPYTPNHENDMGKGNGH</sequence>
<keyword evidence="1" id="KW-0479">Metal-binding</keyword>
<organism evidence="4 5">
    <name type="scientific">Choanephora cucurbitarum</name>
    <dbReference type="NCBI Taxonomy" id="101091"/>
    <lineage>
        <taxon>Eukaryota</taxon>
        <taxon>Fungi</taxon>
        <taxon>Fungi incertae sedis</taxon>
        <taxon>Mucoromycota</taxon>
        <taxon>Mucoromycotina</taxon>
        <taxon>Mucoromycetes</taxon>
        <taxon>Mucorales</taxon>
        <taxon>Mucorineae</taxon>
        <taxon>Choanephoraceae</taxon>
        <taxon>Choanephoroideae</taxon>
        <taxon>Choanephora</taxon>
    </lineage>
</organism>
<feature type="region of interest" description="Disordered" evidence="2">
    <location>
        <begin position="241"/>
        <end position="273"/>
    </location>
</feature>
<dbReference type="SUPFAM" id="SSF57756">
    <property type="entry name" value="Retrovirus zinc finger-like domains"/>
    <property type="match status" value="1"/>
</dbReference>
<feature type="region of interest" description="Disordered" evidence="2">
    <location>
        <begin position="156"/>
        <end position="186"/>
    </location>
</feature>
<dbReference type="GO" id="GO:0008270">
    <property type="term" value="F:zinc ion binding"/>
    <property type="evidence" value="ECO:0007669"/>
    <property type="project" value="UniProtKB-KW"/>
</dbReference>
<name>A0A1C7MV39_9FUNG</name>
<dbReference type="STRING" id="101091.A0A1C7MV39"/>
<protein>
    <recommendedName>
        <fullName evidence="3">CCHC-type domain-containing protein</fullName>
    </recommendedName>
</protein>
<dbReference type="GO" id="GO:0003676">
    <property type="term" value="F:nucleic acid binding"/>
    <property type="evidence" value="ECO:0007669"/>
    <property type="project" value="InterPro"/>
</dbReference>
<proteinExistence type="predicted"/>
<dbReference type="EMBL" id="LUGH01001826">
    <property type="protein sequence ID" value="OBZ80703.1"/>
    <property type="molecule type" value="Genomic_DNA"/>
</dbReference>
<evidence type="ECO:0000259" key="3">
    <source>
        <dbReference type="PROSITE" id="PS50158"/>
    </source>
</evidence>
<comment type="caution">
    <text evidence="4">The sequence shown here is derived from an EMBL/GenBank/DDBJ whole genome shotgun (WGS) entry which is preliminary data.</text>
</comment>
<dbReference type="OrthoDB" id="2242037at2759"/>
<feature type="domain" description="CCHC-type" evidence="3">
    <location>
        <begin position="229"/>
        <end position="244"/>
    </location>
</feature>